<evidence type="ECO:0000313" key="7">
    <source>
        <dbReference type="EMBL" id="CAH0109795.1"/>
    </source>
</evidence>
<organism evidence="7 8">
    <name type="scientific">Daphnia galeata</name>
    <dbReference type="NCBI Taxonomy" id="27404"/>
    <lineage>
        <taxon>Eukaryota</taxon>
        <taxon>Metazoa</taxon>
        <taxon>Ecdysozoa</taxon>
        <taxon>Arthropoda</taxon>
        <taxon>Crustacea</taxon>
        <taxon>Branchiopoda</taxon>
        <taxon>Diplostraca</taxon>
        <taxon>Cladocera</taxon>
        <taxon>Anomopoda</taxon>
        <taxon>Daphniidae</taxon>
        <taxon>Daphnia</taxon>
    </lineage>
</organism>
<dbReference type="InterPro" id="IPR004345">
    <property type="entry name" value="TB2_DP1_HVA22"/>
</dbReference>
<keyword evidence="4 6" id="KW-1133">Transmembrane helix</keyword>
<dbReference type="EMBL" id="CAKKLH010000295">
    <property type="protein sequence ID" value="CAH0109795.1"/>
    <property type="molecule type" value="Genomic_DNA"/>
</dbReference>
<reference evidence="7" key="1">
    <citation type="submission" date="2021-11" db="EMBL/GenBank/DDBJ databases">
        <authorList>
            <person name="Schell T."/>
        </authorList>
    </citation>
    <scope>NUCLEOTIDE SEQUENCE</scope>
    <source>
        <strain evidence="7">M5</strain>
    </source>
</reference>
<sequence length="228" mass="25984">MQHKTHDKFACHYLLANNSLSSKCNKPLLCLSRHTYIPTIMTQFLEQYRAGLEKALNEPGLINDLLAKAEQRSGVKRIYIALGMIGVISIYLTFGYGAQLLCNSIGFVYPAYASVKAIESDKKEDDTKWLTYWTVFAFLSIIEFFSDILLSWFPLYWLAKCILLVWCFAPISWNGSAVIYNRLIRPRYLKYNTKLDKVVGEAANNAAKLFSQGLDITQNLVKNANKDD</sequence>
<feature type="transmembrane region" description="Helical" evidence="6">
    <location>
        <begin position="130"/>
        <end position="150"/>
    </location>
</feature>
<dbReference type="OrthoDB" id="10009287at2759"/>
<comment type="caution">
    <text evidence="7">The sequence shown here is derived from an EMBL/GenBank/DDBJ whole genome shotgun (WGS) entry which is preliminary data.</text>
</comment>
<evidence type="ECO:0000313" key="8">
    <source>
        <dbReference type="Proteomes" id="UP000789390"/>
    </source>
</evidence>
<evidence type="ECO:0000256" key="3">
    <source>
        <dbReference type="ARBA" id="ARBA00022692"/>
    </source>
</evidence>
<evidence type="ECO:0000256" key="2">
    <source>
        <dbReference type="ARBA" id="ARBA00008573"/>
    </source>
</evidence>
<keyword evidence="3 6" id="KW-0812">Transmembrane</keyword>
<evidence type="ECO:0000256" key="4">
    <source>
        <dbReference type="ARBA" id="ARBA00022989"/>
    </source>
</evidence>
<keyword evidence="5 6" id="KW-0472">Membrane</keyword>
<comment type="subcellular location">
    <subcellularLocation>
        <location evidence="1 6">Membrane</location>
        <topology evidence="1 6">Multi-pass membrane protein</topology>
    </subcellularLocation>
</comment>
<dbReference type="GO" id="GO:0016020">
    <property type="term" value="C:membrane"/>
    <property type="evidence" value="ECO:0007669"/>
    <property type="project" value="UniProtKB-SubCell"/>
</dbReference>
<keyword evidence="8" id="KW-1185">Reference proteome</keyword>
<protein>
    <recommendedName>
        <fullName evidence="6">Receptor expression-enhancing protein</fullName>
    </recommendedName>
</protein>
<gene>
    <name evidence="7" type="ORF">DGAL_LOCUS13284</name>
</gene>
<dbReference type="Proteomes" id="UP000789390">
    <property type="component" value="Unassembled WGS sequence"/>
</dbReference>
<comment type="similarity">
    <text evidence="2 6">Belongs to the DP1 family.</text>
</comment>
<dbReference type="Pfam" id="PF03134">
    <property type="entry name" value="TB2_DP1_HVA22"/>
    <property type="match status" value="1"/>
</dbReference>
<proteinExistence type="inferred from homology"/>
<feature type="transmembrane region" description="Helical" evidence="6">
    <location>
        <begin position="156"/>
        <end position="180"/>
    </location>
</feature>
<dbReference type="PANTHER" id="PTHR12300">
    <property type="entry name" value="HVA22-LIKE PROTEINS"/>
    <property type="match status" value="1"/>
</dbReference>
<evidence type="ECO:0000256" key="1">
    <source>
        <dbReference type="ARBA" id="ARBA00004141"/>
    </source>
</evidence>
<feature type="transmembrane region" description="Helical" evidence="6">
    <location>
        <begin position="78"/>
        <end position="94"/>
    </location>
</feature>
<name>A0A8J2RZQ3_9CRUS</name>
<accession>A0A8J2RZQ3</accession>
<evidence type="ECO:0000256" key="5">
    <source>
        <dbReference type="ARBA" id="ARBA00023136"/>
    </source>
</evidence>
<dbReference type="PANTHER" id="PTHR12300:SF161">
    <property type="entry name" value="RECEPTOR EXPRESSION-ENHANCING PROTEIN"/>
    <property type="match status" value="1"/>
</dbReference>
<evidence type="ECO:0000256" key="6">
    <source>
        <dbReference type="RuleBase" id="RU362006"/>
    </source>
</evidence>
<dbReference type="AlphaFoldDB" id="A0A8J2RZQ3"/>